<dbReference type="Pfam" id="PF20148">
    <property type="entry name" value="DUF6531"/>
    <property type="match status" value="1"/>
</dbReference>
<feature type="domain" description="DUF6531" evidence="1">
    <location>
        <begin position="157"/>
        <end position="218"/>
    </location>
</feature>
<evidence type="ECO:0000313" key="3">
    <source>
        <dbReference type="Proteomes" id="UP001273935"/>
    </source>
</evidence>
<protein>
    <submittedName>
        <fullName evidence="2">DUF6531 domain-containing protein</fullName>
    </submittedName>
</protein>
<accession>A0ABU3XRY3</accession>
<evidence type="ECO:0000313" key="2">
    <source>
        <dbReference type="EMBL" id="MDV3440699.1"/>
    </source>
</evidence>
<dbReference type="InterPro" id="IPR045351">
    <property type="entry name" value="DUF6531"/>
</dbReference>
<proteinExistence type="predicted"/>
<comment type="caution">
    <text evidence="2">The sequence shown here is derived from an EMBL/GenBank/DDBJ whole genome shotgun (WGS) entry which is preliminary data.</text>
</comment>
<dbReference type="Proteomes" id="UP001273935">
    <property type="component" value="Unassembled WGS sequence"/>
</dbReference>
<name>A0ABU3XRY3_9GAMM</name>
<reference evidence="2 3" key="1">
    <citation type="submission" date="2023-10" db="EMBL/GenBank/DDBJ databases">
        <title>Pseudomonas otitidis isolated from a paediatric patient with cystic fibrosis in Chile.</title>
        <authorList>
            <person name="Amsteins-Romero L."/>
            <person name="Opazo-Capurro A."/>
            <person name="Matus-Kohler M."/>
            <person name="Gonzalez-Rocha G."/>
        </authorList>
    </citation>
    <scope>NUCLEOTIDE SEQUENCE [LARGE SCALE GENOMIC DNA]</scope>
    <source>
        <strain evidence="2 3">P-714</strain>
    </source>
</reference>
<organism evidence="2 3">
    <name type="scientific">Metapseudomonas otitidis</name>
    <dbReference type="NCBI Taxonomy" id="319939"/>
    <lineage>
        <taxon>Bacteria</taxon>
        <taxon>Pseudomonadati</taxon>
        <taxon>Pseudomonadota</taxon>
        <taxon>Gammaproteobacteria</taxon>
        <taxon>Pseudomonadales</taxon>
        <taxon>Pseudomonadaceae</taxon>
        <taxon>Metapseudomonas</taxon>
    </lineage>
</organism>
<dbReference type="Gene3D" id="2.180.10.10">
    <property type="entry name" value="RHS repeat-associated core"/>
    <property type="match status" value="1"/>
</dbReference>
<dbReference type="InterPro" id="IPR006530">
    <property type="entry name" value="YD"/>
</dbReference>
<dbReference type="Pfam" id="PF05593">
    <property type="entry name" value="RHS_repeat"/>
    <property type="match status" value="1"/>
</dbReference>
<dbReference type="EMBL" id="JAWJUL010000052">
    <property type="protein sequence ID" value="MDV3440699.1"/>
    <property type="molecule type" value="Genomic_DNA"/>
</dbReference>
<gene>
    <name evidence="2" type="ORF">R0G64_14810</name>
</gene>
<evidence type="ECO:0000259" key="1">
    <source>
        <dbReference type="Pfam" id="PF20148"/>
    </source>
</evidence>
<dbReference type="InterPro" id="IPR031325">
    <property type="entry name" value="RHS_repeat"/>
</dbReference>
<sequence length="514" mass="57433">MKIYQPPLIYIYLILNAPQIAYAQNYTYHLHTADAPPYSSPWASCKSVQRSGPITLYLDHIESVSGGIAYKCFHTRSDLPKLGPVWGVSTIRKGNSCPDGATFIEKTGVCQPEPTSVGNPCSEQEKNLLRQADGNCLKLTSSPSQKGGSELQSCQAQPINPATGNLHKIETEIRLPELNFQIYYNSLDGTWSHSLSSKIQTEGSLLTLTMDDGKELYFTQEKNEISQNQFKKGTLSAIKNGWIYIQENGEKYSYDSTGKLNSIETPQNQLISIIQAENDITAYSNQREILKITFLHRKIKSLESKSTSINYHYDLNLKLIKKTKTEQGVTQEKMYHYENPQTPNLLTGITDERGIRYATWTYDDQGRAISSEHAGGAEKVTVAYNADGSSTVTNALGKRTTYRFQTIQGVRRITAIEGEPSANCPNSNATFTYDDRGLVKTRTDNKGNVTTFDYNDRGLEISRIEAFGTAQARTIATEWHSTLFLPVTVTEPDRVTSYSYDAQGRLVGQTTTHR</sequence>
<keyword evidence="3" id="KW-1185">Reference proteome</keyword>
<dbReference type="RefSeq" id="WP_317233979.1">
    <property type="nucleotide sequence ID" value="NZ_JAWJUL010000052.1"/>
</dbReference>
<dbReference type="NCBIfam" id="TIGR01643">
    <property type="entry name" value="YD_repeat_2x"/>
    <property type="match status" value="1"/>
</dbReference>